<organism evidence="2 3">
    <name type="scientific">Carpinus fangiana</name>
    <dbReference type="NCBI Taxonomy" id="176857"/>
    <lineage>
        <taxon>Eukaryota</taxon>
        <taxon>Viridiplantae</taxon>
        <taxon>Streptophyta</taxon>
        <taxon>Embryophyta</taxon>
        <taxon>Tracheophyta</taxon>
        <taxon>Spermatophyta</taxon>
        <taxon>Magnoliopsida</taxon>
        <taxon>eudicotyledons</taxon>
        <taxon>Gunneridae</taxon>
        <taxon>Pentapetalae</taxon>
        <taxon>rosids</taxon>
        <taxon>fabids</taxon>
        <taxon>Fagales</taxon>
        <taxon>Betulaceae</taxon>
        <taxon>Carpinus</taxon>
    </lineage>
</organism>
<evidence type="ECO:0000256" key="1">
    <source>
        <dbReference type="SAM" id="MobiDB-lite"/>
    </source>
</evidence>
<proteinExistence type="predicted"/>
<accession>A0A5N6QRR6</accession>
<feature type="region of interest" description="Disordered" evidence="1">
    <location>
        <begin position="198"/>
        <end position="236"/>
    </location>
</feature>
<feature type="compositionally biased region" description="Basic residues" evidence="1">
    <location>
        <begin position="215"/>
        <end position="231"/>
    </location>
</feature>
<sequence length="292" mass="32018">MDLLKQELLKKRQSLAESTGGRRVFKRANSELGAVKEKREFKKTTAGRSYAEVVREAQAVGSEESTLNGRDAKLLARTEDGLKAKLMKEKQASMVGDEKFTAVVEGKGVDAPACGGSGSACLLVPKTLQYPVNPGFEALRRRKEPVEVGSASLSQLGVRMELQELKSFLTKIKDDVELGIKRVEEAVDSLGLDGFKMGSGEGQSLGSEREAGFTKPKRKNRRRNKKKKNKKNPFGPKPGFTLVVGDDIIGHIESLVIESLKLDIFILITGFGCLDVDWLGKQGRHAPMWTSQ</sequence>
<gene>
    <name evidence="2" type="ORF">FH972_006155</name>
</gene>
<dbReference type="OrthoDB" id="10261918at2759"/>
<protein>
    <submittedName>
        <fullName evidence="2">Uncharacterized protein</fullName>
    </submittedName>
</protein>
<name>A0A5N6QRR6_9ROSI</name>
<dbReference type="EMBL" id="CM017322">
    <property type="protein sequence ID" value="KAE8009734.1"/>
    <property type="molecule type" value="Genomic_DNA"/>
</dbReference>
<evidence type="ECO:0000313" key="3">
    <source>
        <dbReference type="Proteomes" id="UP000327013"/>
    </source>
</evidence>
<evidence type="ECO:0000313" key="2">
    <source>
        <dbReference type="EMBL" id="KAE8009734.1"/>
    </source>
</evidence>
<dbReference type="Proteomes" id="UP000327013">
    <property type="component" value="Chromosome 2"/>
</dbReference>
<reference evidence="2 3" key="1">
    <citation type="submission" date="2019-06" db="EMBL/GenBank/DDBJ databases">
        <title>A chromosomal-level reference genome of Carpinus fangiana (Coryloideae, Betulaceae).</title>
        <authorList>
            <person name="Yang X."/>
            <person name="Wang Z."/>
            <person name="Zhang L."/>
            <person name="Hao G."/>
            <person name="Liu J."/>
            <person name="Yang Y."/>
        </authorList>
    </citation>
    <scope>NUCLEOTIDE SEQUENCE [LARGE SCALE GENOMIC DNA]</scope>
    <source>
        <strain evidence="2">Cfa_2016G</strain>
        <tissue evidence="2">Leaf</tissue>
    </source>
</reference>
<keyword evidence="3" id="KW-1185">Reference proteome</keyword>
<dbReference type="AlphaFoldDB" id="A0A5N6QRR6"/>